<dbReference type="CDD" id="cd16449">
    <property type="entry name" value="RING-HC"/>
    <property type="match status" value="1"/>
</dbReference>
<accession>A0ABD0JK32</accession>
<dbReference type="Pfam" id="PF00097">
    <property type="entry name" value="zf-C3HC4"/>
    <property type="match status" value="1"/>
</dbReference>
<keyword evidence="6" id="KW-0175">Coiled coil</keyword>
<feature type="region of interest" description="Disordered" evidence="7">
    <location>
        <begin position="128"/>
        <end position="183"/>
    </location>
</feature>
<reference evidence="10 11" key="1">
    <citation type="journal article" date="2023" name="Sci. Data">
        <title>Genome assembly of the Korean intertidal mud-creeper Batillaria attramentaria.</title>
        <authorList>
            <person name="Patra A.K."/>
            <person name="Ho P.T."/>
            <person name="Jun S."/>
            <person name="Lee S.J."/>
            <person name="Kim Y."/>
            <person name="Won Y.J."/>
        </authorList>
    </citation>
    <scope>NUCLEOTIDE SEQUENCE [LARGE SCALE GENOMIC DNA]</scope>
    <source>
        <strain evidence="10">Wonlab-2016</strain>
    </source>
</reference>
<evidence type="ECO:0000259" key="9">
    <source>
        <dbReference type="PROSITE" id="PS50119"/>
    </source>
</evidence>
<dbReference type="InterPro" id="IPR001841">
    <property type="entry name" value="Znf_RING"/>
</dbReference>
<evidence type="ECO:0000256" key="2">
    <source>
        <dbReference type="ARBA" id="ARBA00022723"/>
    </source>
</evidence>
<dbReference type="PANTHER" id="PTHR24103">
    <property type="entry name" value="E3 UBIQUITIN-PROTEIN LIGASE TRIM"/>
    <property type="match status" value="1"/>
</dbReference>
<evidence type="ECO:0008006" key="12">
    <source>
        <dbReference type="Google" id="ProtNLM"/>
    </source>
</evidence>
<dbReference type="EMBL" id="JACVVK020000418">
    <property type="protein sequence ID" value="KAK7475006.1"/>
    <property type="molecule type" value="Genomic_DNA"/>
</dbReference>
<gene>
    <name evidence="10" type="ORF">BaRGS_00033753</name>
</gene>
<dbReference type="PROSITE" id="PS50089">
    <property type="entry name" value="ZF_RING_2"/>
    <property type="match status" value="1"/>
</dbReference>
<evidence type="ECO:0000313" key="11">
    <source>
        <dbReference type="Proteomes" id="UP001519460"/>
    </source>
</evidence>
<dbReference type="Gene3D" id="3.30.40.10">
    <property type="entry name" value="Zinc/RING finger domain, C3HC4 (zinc finger)"/>
    <property type="match status" value="1"/>
</dbReference>
<evidence type="ECO:0000256" key="4">
    <source>
        <dbReference type="ARBA" id="ARBA00022833"/>
    </source>
</evidence>
<feature type="non-terminal residue" evidence="10">
    <location>
        <position position="364"/>
    </location>
</feature>
<dbReference type="Pfam" id="PF22586">
    <property type="entry name" value="ANCHR-like_BBOX"/>
    <property type="match status" value="1"/>
</dbReference>
<dbReference type="InterPro" id="IPR017907">
    <property type="entry name" value="Znf_RING_CS"/>
</dbReference>
<keyword evidence="11" id="KW-1185">Reference proteome</keyword>
<dbReference type="SUPFAM" id="SSF57850">
    <property type="entry name" value="RING/U-box"/>
    <property type="match status" value="1"/>
</dbReference>
<organism evidence="10 11">
    <name type="scientific">Batillaria attramentaria</name>
    <dbReference type="NCBI Taxonomy" id="370345"/>
    <lineage>
        <taxon>Eukaryota</taxon>
        <taxon>Metazoa</taxon>
        <taxon>Spiralia</taxon>
        <taxon>Lophotrochozoa</taxon>
        <taxon>Mollusca</taxon>
        <taxon>Gastropoda</taxon>
        <taxon>Caenogastropoda</taxon>
        <taxon>Sorbeoconcha</taxon>
        <taxon>Cerithioidea</taxon>
        <taxon>Batillariidae</taxon>
        <taxon>Batillaria</taxon>
    </lineage>
</organism>
<protein>
    <recommendedName>
        <fullName evidence="12">RING-type domain-containing protein</fullName>
    </recommendedName>
</protein>
<sequence length="364" mass="39873">MASRQSPQPEFTDCPLCRSLCLSPTILPCGHLVCRKCLRHILETQGPNPACPSCKRRIPRAQGQTISELADQLGKELVLEGLVIEKLGKQKNVTCVSCEKSATKLCLDCAETYCNSCSSAHKAMSMSKDHLQHDLPQTAPGQQSAARSHQTPRQDAGGDSGSQSSAERLRDSKESPASQSQENLERDFLKMEAELCQESVTKLKDAAAVVEANMAQLQEVKKKLEAQQQLLTTYVTRLAKPDDALLSNARSMLPRLRFVRADCRPPQDAALNTMTKHINSLLHTNDVSGDVSFDPMTCIPRRLFVTRPDTEGDTHKDGPGISSVVATPEGRLVMTDHFNKQVKVTELTNPATTVLGVKLEATPY</sequence>
<evidence type="ECO:0000256" key="3">
    <source>
        <dbReference type="ARBA" id="ARBA00022771"/>
    </source>
</evidence>
<dbReference type="InterPro" id="IPR000315">
    <property type="entry name" value="Znf_B-box"/>
</dbReference>
<feature type="domain" description="B box-type" evidence="9">
    <location>
        <begin position="90"/>
        <end position="135"/>
    </location>
</feature>
<keyword evidence="2" id="KW-0479">Metal-binding</keyword>
<feature type="compositionally biased region" description="Polar residues" evidence="7">
    <location>
        <begin position="139"/>
        <end position="153"/>
    </location>
</feature>
<proteinExistence type="inferred from homology"/>
<keyword evidence="3 5" id="KW-0863">Zinc-finger</keyword>
<comment type="caution">
    <text evidence="10">The sequence shown here is derived from an EMBL/GenBank/DDBJ whole genome shotgun (WGS) entry which is preliminary data.</text>
</comment>
<dbReference type="AlphaFoldDB" id="A0ABD0JK32"/>
<name>A0ABD0JK32_9CAEN</name>
<evidence type="ECO:0000256" key="6">
    <source>
        <dbReference type="SAM" id="Coils"/>
    </source>
</evidence>
<dbReference type="GO" id="GO:0008270">
    <property type="term" value="F:zinc ion binding"/>
    <property type="evidence" value="ECO:0007669"/>
    <property type="project" value="UniProtKB-KW"/>
</dbReference>
<feature type="coiled-coil region" evidence="6">
    <location>
        <begin position="200"/>
        <end position="230"/>
    </location>
</feature>
<keyword evidence="4" id="KW-0862">Zinc</keyword>
<dbReference type="SMART" id="SM00184">
    <property type="entry name" value="RING"/>
    <property type="match status" value="1"/>
</dbReference>
<dbReference type="InterPro" id="IPR013083">
    <property type="entry name" value="Znf_RING/FYVE/PHD"/>
</dbReference>
<dbReference type="PROSITE" id="PS50119">
    <property type="entry name" value="ZF_BBOX"/>
    <property type="match status" value="1"/>
</dbReference>
<dbReference type="InterPro" id="IPR018957">
    <property type="entry name" value="Znf_C3HC4_RING-type"/>
</dbReference>
<feature type="compositionally biased region" description="Low complexity" evidence="7">
    <location>
        <begin position="154"/>
        <end position="166"/>
    </location>
</feature>
<evidence type="ECO:0000256" key="5">
    <source>
        <dbReference type="PROSITE-ProRule" id="PRU00024"/>
    </source>
</evidence>
<feature type="domain" description="RING-type" evidence="8">
    <location>
        <begin position="14"/>
        <end position="55"/>
    </location>
</feature>
<evidence type="ECO:0000256" key="1">
    <source>
        <dbReference type="ARBA" id="ARBA00008518"/>
    </source>
</evidence>
<comment type="similarity">
    <text evidence="1">Belongs to the TRIM/RBCC family.</text>
</comment>
<evidence type="ECO:0000259" key="8">
    <source>
        <dbReference type="PROSITE" id="PS50089"/>
    </source>
</evidence>
<dbReference type="PROSITE" id="PS00518">
    <property type="entry name" value="ZF_RING_1"/>
    <property type="match status" value="1"/>
</dbReference>
<dbReference type="Proteomes" id="UP001519460">
    <property type="component" value="Unassembled WGS sequence"/>
</dbReference>
<evidence type="ECO:0000313" key="10">
    <source>
        <dbReference type="EMBL" id="KAK7475006.1"/>
    </source>
</evidence>
<evidence type="ECO:0000256" key="7">
    <source>
        <dbReference type="SAM" id="MobiDB-lite"/>
    </source>
</evidence>
<dbReference type="InterPro" id="IPR050143">
    <property type="entry name" value="TRIM/RBCC"/>
</dbReference>